<proteinExistence type="predicted"/>
<dbReference type="CDD" id="cd17321">
    <property type="entry name" value="MFS_MMR_MDR_like"/>
    <property type="match status" value="1"/>
</dbReference>
<dbReference type="PROSITE" id="PS50850">
    <property type="entry name" value="MFS"/>
    <property type="match status" value="1"/>
</dbReference>
<feature type="transmembrane region" description="Helical" evidence="8">
    <location>
        <begin position="310"/>
        <end position="330"/>
    </location>
</feature>
<evidence type="ECO:0000259" key="9">
    <source>
        <dbReference type="PROSITE" id="PS50850"/>
    </source>
</evidence>
<keyword evidence="2" id="KW-0813">Transport</keyword>
<feature type="transmembrane region" description="Helical" evidence="8">
    <location>
        <begin position="144"/>
        <end position="164"/>
    </location>
</feature>
<evidence type="ECO:0000256" key="4">
    <source>
        <dbReference type="ARBA" id="ARBA00022692"/>
    </source>
</evidence>
<evidence type="ECO:0000256" key="1">
    <source>
        <dbReference type="ARBA" id="ARBA00004651"/>
    </source>
</evidence>
<reference evidence="10 11" key="1">
    <citation type="submission" date="2023-02" db="EMBL/GenBank/DDBJ databases">
        <authorList>
            <person name="Mo P."/>
        </authorList>
    </citation>
    <scope>NUCLEOTIDE SEQUENCE [LARGE SCALE GENOMIC DNA]</scope>
    <source>
        <strain evidence="10 11">HUAS 3</strain>
    </source>
</reference>
<dbReference type="PANTHER" id="PTHR42718">
    <property type="entry name" value="MAJOR FACILITATOR SUPERFAMILY MULTIDRUG TRANSPORTER MFSC"/>
    <property type="match status" value="1"/>
</dbReference>
<protein>
    <submittedName>
        <fullName evidence="10">MFS transporter</fullName>
    </submittedName>
</protein>
<feature type="transmembrane region" description="Helical" evidence="8">
    <location>
        <begin position="235"/>
        <end position="252"/>
    </location>
</feature>
<dbReference type="RefSeq" id="WP_275030012.1">
    <property type="nucleotide sequence ID" value="NZ_CP118615.1"/>
</dbReference>
<feature type="region of interest" description="Disordered" evidence="7">
    <location>
        <begin position="507"/>
        <end position="536"/>
    </location>
</feature>
<dbReference type="EMBL" id="CP118615">
    <property type="protein sequence ID" value="WDZ83478.1"/>
    <property type="molecule type" value="Genomic_DNA"/>
</dbReference>
<feature type="transmembrane region" description="Helical" evidence="8">
    <location>
        <begin position="277"/>
        <end position="298"/>
    </location>
</feature>
<keyword evidence="5 8" id="KW-1133">Transmembrane helix</keyword>
<feature type="compositionally biased region" description="Low complexity" evidence="7">
    <location>
        <begin position="515"/>
        <end position="526"/>
    </location>
</feature>
<evidence type="ECO:0000256" key="3">
    <source>
        <dbReference type="ARBA" id="ARBA00022475"/>
    </source>
</evidence>
<feature type="transmembrane region" description="Helical" evidence="8">
    <location>
        <begin position="86"/>
        <end position="105"/>
    </location>
</feature>
<dbReference type="InterPro" id="IPR036259">
    <property type="entry name" value="MFS_trans_sf"/>
</dbReference>
<feature type="transmembrane region" description="Helical" evidence="8">
    <location>
        <begin position="21"/>
        <end position="45"/>
    </location>
</feature>
<dbReference type="InterPro" id="IPR011701">
    <property type="entry name" value="MFS"/>
</dbReference>
<keyword evidence="6 8" id="KW-0472">Membrane</keyword>
<feature type="transmembrane region" description="Helical" evidence="8">
    <location>
        <begin position="111"/>
        <end position="132"/>
    </location>
</feature>
<feature type="transmembrane region" description="Helical" evidence="8">
    <location>
        <begin position="363"/>
        <end position="388"/>
    </location>
</feature>
<dbReference type="Gene3D" id="1.20.1720.10">
    <property type="entry name" value="Multidrug resistance protein D"/>
    <property type="match status" value="1"/>
</dbReference>
<evidence type="ECO:0000313" key="10">
    <source>
        <dbReference type="EMBL" id="WDZ83478.1"/>
    </source>
</evidence>
<keyword evidence="4 8" id="KW-0812">Transmembrane</keyword>
<gene>
    <name evidence="10" type="ORF">PVK37_23870</name>
</gene>
<feature type="transmembrane region" description="Helical" evidence="8">
    <location>
        <begin position="337"/>
        <end position="357"/>
    </location>
</feature>
<feature type="transmembrane region" description="Helical" evidence="8">
    <location>
        <begin position="57"/>
        <end position="74"/>
    </location>
</feature>
<keyword evidence="3" id="KW-1003">Cell membrane</keyword>
<accession>A0ABY7ZLT4</accession>
<evidence type="ECO:0000256" key="6">
    <source>
        <dbReference type="ARBA" id="ARBA00023136"/>
    </source>
</evidence>
<dbReference type="SUPFAM" id="SSF103473">
    <property type="entry name" value="MFS general substrate transporter"/>
    <property type="match status" value="1"/>
</dbReference>
<evidence type="ECO:0000256" key="5">
    <source>
        <dbReference type="ARBA" id="ARBA00022989"/>
    </source>
</evidence>
<evidence type="ECO:0000256" key="2">
    <source>
        <dbReference type="ARBA" id="ARBA00022448"/>
    </source>
</evidence>
<evidence type="ECO:0000313" key="11">
    <source>
        <dbReference type="Proteomes" id="UP001219605"/>
    </source>
</evidence>
<dbReference type="Gene3D" id="1.20.1250.20">
    <property type="entry name" value="MFS general substrate transporter like domains"/>
    <property type="match status" value="1"/>
</dbReference>
<feature type="transmembrane region" description="Helical" evidence="8">
    <location>
        <begin position="170"/>
        <end position="194"/>
    </location>
</feature>
<dbReference type="InterPro" id="IPR020846">
    <property type="entry name" value="MFS_dom"/>
</dbReference>
<feature type="domain" description="Major facilitator superfamily (MFS) profile" evidence="9">
    <location>
        <begin position="20"/>
        <end position="505"/>
    </location>
</feature>
<organism evidence="10 11">
    <name type="scientific">Micromonospora cathayae</name>
    <dbReference type="NCBI Taxonomy" id="3028804"/>
    <lineage>
        <taxon>Bacteria</taxon>
        <taxon>Bacillati</taxon>
        <taxon>Actinomycetota</taxon>
        <taxon>Actinomycetes</taxon>
        <taxon>Micromonosporales</taxon>
        <taxon>Micromonosporaceae</taxon>
        <taxon>Micromonospora</taxon>
    </lineage>
</organism>
<sequence length="536" mass="55303">MDTNTEDDPNALAGRREWLGLIVLVLPALLLSVDLTVLFLALPHLAEDLAPSATQSLWIMDIYGFLLAGFLVTMGTLGDRVGRRKLLLIGGAFFGVASVIAAYSTSAEMLIASRALLGIAGATLAPSTLALITNMFKNPKQRATAIAVWTGCFVGGGILGPIIGGVMLSSFWWGSVLLLAVPVMLLLLVAGPALLPEYKNPNTGRLDPLSVALSLLTILPFIYGIKEFARDGLELRPIIAVVAAVVFGVLFVRRQSRLTDPLLDLGLFKIALLRNDLVLGSLVGIITGGSLLLVNLQIQMVEGLSPWKTGLWLVPGALATLVGIGISTGLSQKIRPGALMAGGLVVSAIGYAVLSQVPAENGLTLVVIGSVLAQAGLGPVVALGYNILVNAAPPDKTGSASALSETSGEFGVAAGIGILGSIGTAVYRNEINVPADLPAEAATTARESIANAIAVAGELSGPSANDLVTSAREAFTSGLNLVATLAGVLFLVFAVLAWQWFKHLPPTGEENASGAEPTEPAATDTPDPVEPGPART</sequence>
<dbReference type="Pfam" id="PF07690">
    <property type="entry name" value="MFS_1"/>
    <property type="match status" value="1"/>
</dbReference>
<name>A0ABY7ZLT4_9ACTN</name>
<feature type="transmembrane region" description="Helical" evidence="8">
    <location>
        <begin position="479"/>
        <end position="501"/>
    </location>
</feature>
<evidence type="ECO:0000256" key="7">
    <source>
        <dbReference type="SAM" id="MobiDB-lite"/>
    </source>
</evidence>
<evidence type="ECO:0000256" key="8">
    <source>
        <dbReference type="SAM" id="Phobius"/>
    </source>
</evidence>
<feature type="transmembrane region" description="Helical" evidence="8">
    <location>
        <begin position="206"/>
        <end position="223"/>
    </location>
</feature>
<dbReference type="Proteomes" id="UP001219605">
    <property type="component" value="Chromosome"/>
</dbReference>
<dbReference type="PANTHER" id="PTHR42718:SF47">
    <property type="entry name" value="METHYL VIOLOGEN RESISTANCE PROTEIN SMVA"/>
    <property type="match status" value="1"/>
</dbReference>
<keyword evidence="11" id="KW-1185">Reference proteome</keyword>
<comment type="subcellular location">
    <subcellularLocation>
        <location evidence="1">Cell membrane</location>
        <topology evidence="1">Multi-pass membrane protein</topology>
    </subcellularLocation>
</comment>